<organism evidence="1 2">
    <name type="scientific">Taklimakanibacter albus</name>
    <dbReference type="NCBI Taxonomy" id="2800327"/>
    <lineage>
        <taxon>Bacteria</taxon>
        <taxon>Pseudomonadati</taxon>
        <taxon>Pseudomonadota</taxon>
        <taxon>Alphaproteobacteria</taxon>
        <taxon>Hyphomicrobiales</taxon>
        <taxon>Aestuariivirgaceae</taxon>
        <taxon>Taklimakanibacter</taxon>
    </lineage>
</organism>
<keyword evidence="2" id="KW-1185">Reference proteome</keyword>
<dbReference type="EMBL" id="JAENHL010000007">
    <property type="protein sequence ID" value="MBK1867272.1"/>
    <property type="molecule type" value="Genomic_DNA"/>
</dbReference>
<reference evidence="1" key="1">
    <citation type="submission" date="2021-01" db="EMBL/GenBank/DDBJ databases">
        <authorList>
            <person name="Sun Q."/>
        </authorList>
    </citation>
    <scope>NUCLEOTIDE SEQUENCE</scope>
    <source>
        <strain evidence="1">YIM B02566</strain>
    </source>
</reference>
<evidence type="ECO:0000313" key="2">
    <source>
        <dbReference type="Proteomes" id="UP000616151"/>
    </source>
</evidence>
<name>A0ACC5R3X4_9HYPH</name>
<protein>
    <submittedName>
        <fullName evidence="1">Tetratricopeptide repeat protein</fullName>
    </submittedName>
</protein>
<dbReference type="Proteomes" id="UP000616151">
    <property type="component" value="Unassembled WGS sequence"/>
</dbReference>
<sequence length="545" mass="60942">MIYRFGDWELDTDRYELRGADGAKPVEPQVFDLLRYLVENRDRTVTKDEIHKTIWKERIVSESALSSRIKAARQAVNDTGDDQKIIRTIHGRGFRFVAEVEASEGSREVVNSPAAATGASIAILPFVNMSGDPEQEYFSDGISEDLITDLAKISGLFVPARNSTFAYKGAAVNAQRLCQELGVRYVLEGSVRKAGKRVRIGAQLIDGETGGHLWAERYDRDLVDVFLVQDDITRRIVESLRIRLLPKESEAIAKVPTSNVEAYEHYLRGRQFFHRQTKSSLEIAKRIFRRATELDPNYARAFAGLADCESELYMSSASDATPETILAASTRALELDPDLAEAHAARGLALLTLDRHDEAETEFRRAMAVDPNLFEALKYCARTCQATGQYVEAAAYFERAYAVRPDDFRCLILLAQAYKDMGRHAEAETALRRGLEKIERELERHPEHGNAAALGATALARLGETGRARDWASLALLLEPDDVLTLYNAACAYALSGDAETAIGLLERSTPLIRGRLRVRARHDSDLVSLRTHPRFEALLRSIDR</sequence>
<proteinExistence type="predicted"/>
<gene>
    <name evidence="1" type="ORF">JHL16_13030</name>
</gene>
<evidence type="ECO:0000313" key="1">
    <source>
        <dbReference type="EMBL" id="MBK1867272.1"/>
    </source>
</evidence>
<accession>A0ACC5R3X4</accession>
<comment type="caution">
    <text evidence="1">The sequence shown here is derived from an EMBL/GenBank/DDBJ whole genome shotgun (WGS) entry which is preliminary data.</text>
</comment>